<feature type="transmembrane region" description="Helical" evidence="9">
    <location>
        <begin position="87"/>
        <end position="105"/>
    </location>
</feature>
<dbReference type="GO" id="GO:0006865">
    <property type="term" value="P:amino acid transport"/>
    <property type="evidence" value="ECO:0007669"/>
    <property type="project" value="UniProtKB-KW"/>
</dbReference>
<keyword evidence="5 9" id="KW-0812">Transmembrane</keyword>
<evidence type="ECO:0000256" key="3">
    <source>
        <dbReference type="ARBA" id="ARBA00022448"/>
    </source>
</evidence>
<name>A0A1C0A4Y3_9FIRM</name>
<keyword evidence="12" id="KW-1185">Reference proteome</keyword>
<evidence type="ECO:0000256" key="9">
    <source>
        <dbReference type="RuleBase" id="RU363032"/>
    </source>
</evidence>
<dbReference type="Proteomes" id="UP000093514">
    <property type="component" value="Unassembled WGS sequence"/>
</dbReference>
<dbReference type="GO" id="GO:0022857">
    <property type="term" value="F:transmembrane transporter activity"/>
    <property type="evidence" value="ECO:0007669"/>
    <property type="project" value="InterPro"/>
</dbReference>
<evidence type="ECO:0000313" key="11">
    <source>
        <dbReference type="EMBL" id="OCL25179.1"/>
    </source>
</evidence>
<feature type="transmembrane region" description="Helical" evidence="9">
    <location>
        <begin position="20"/>
        <end position="45"/>
    </location>
</feature>
<keyword evidence="4" id="KW-1003">Cell membrane</keyword>
<evidence type="ECO:0000256" key="2">
    <source>
        <dbReference type="ARBA" id="ARBA00010072"/>
    </source>
</evidence>
<dbReference type="InterPro" id="IPR000515">
    <property type="entry name" value="MetI-like"/>
</dbReference>
<comment type="subcellular location">
    <subcellularLocation>
        <location evidence="1 9">Cell membrane</location>
        <topology evidence="1 9">Multi-pass membrane protein</topology>
    </subcellularLocation>
</comment>
<dbReference type="SUPFAM" id="SSF161098">
    <property type="entry name" value="MetI-like"/>
    <property type="match status" value="1"/>
</dbReference>
<proteinExistence type="inferred from homology"/>
<reference evidence="11 12" key="2">
    <citation type="submission" date="2016-08" db="EMBL/GenBank/DDBJ databases">
        <title>Orenia metallireducens sp. nov. strain Z6, a Novel Metal-reducing Firmicute from the Deep Subsurface.</title>
        <authorList>
            <person name="Maxim B.I."/>
            <person name="Kenneth K."/>
            <person name="Flynn T.M."/>
            <person name="Oloughlin E.J."/>
            <person name="Locke R.A."/>
            <person name="Weber J.R."/>
            <person name="Egan S.M."/>
            <person name="Mackie R.I."/>
            <person name="Cann I.K."/>
        </authorList>
    </citation>
    <scope>NUCLEOTIDE SEQUENCE [LARGE SCALE GENOMIC DNA]</scope>
    <source>
        <strain evidence="11 12">Z6</strain>
    </source>
</reference>
<keyword evidence="6" id="KW-0029">Amino-acid transport</keyword>
<evidence type="ECO:0000256" key="7">
    <source>
        <dbReference type="ARBA" id="ARBA00022989"/>
    </source>
</evidence>
<dbReference type="PANTHER" id="PTHR30614">
    <property type="entry name" value="MEMBRANE COMPONENT OF AMINO ACID ABC TRANSPORTER"/>
    <property type="match status" value="1"/>
</dbReference>
<evidence type="ECO:0000259" key="10">
    <source>
        <dbReference type="PROSITE" id="PS50928"/>
    </source>
</evidence>
<dbReference type="GO" id="GO:0043190">
    <property type="term" value="C:ATP-binding cassette (ABC) transporter complex"/>
    <property type="evidence" value="ECO:0007669"/>
    <property type="project" value="InterPro"/>
</dbReference>
<evidence type="ECO:0000256" key="5">
    <source>
        <dbReference type="ARBA" id="ARBA00022692"/>
    </source>
</evidence>
<dbReference type="EMBL" id="LWDV01000010">
    <property type="protein sequence ID" value="OCL25179.1"/>
    <property type="molecule type" value="Genomic_DNA"/>
</dbReference>
<dbReference type="Pfam" id="PF00528">
    <property type="entry name" value="BPD_transp_1"/>
    <property type="match status" value="1"/>
</dbReference>
<comment type="caution">
    <text evidence="11">The sequence shown here is derived from an EMBL/GenBank/DDBJ whole genome shotgun (WGS) entry which is preliminary data.</text>
</comment>
<dbReference type="Gene3D" id="1.10.3720.10">
    <property type="entry name" value="MetI-like"/>
    <property type="match status" value="1"/>
</dbReference>
<evidence type="ECO:0000256" key="6">
    <source>
        <dbReference type="ARBA" id="ARBA00022970"/>
    </source>
</evidence>
<dbReference type="PROSITE" id="PS50928">
    <property type="entry name" value="ABC_TM1"/>
    <property type="match status" value="1"/>
</dbReference>
<evidence type="ECO:0000256" key="8">
    <source>
        <dbReference type="ARBA" id="ARBA00023136"/>
    </source>
</evidence>
<dbReference type="InterPro" id="IPR043429">
    <property type="entry name" value="ArtM/GltK/GlnP/TcyL/YhdX-like"/>
</dbReference>
<feature type="transmembrane region" description="Helical" evidence="9">
    <location>
        <begin position="52"/>
        <end position="75"/>
    </location>
</feature>
<dbReference type="CDD" id="cd06261">
    <property type="entry name" value="TM_PBP2"/>
    <property type="match status" value="1"/>
</dbReference>
<dbReference type="OrthoDB" id="9787841at2"/>
<dbReference type="InterPro" id="IPR035906">
    <property type="entry name" value="MetI-like_sf"/>
</dbReference>
<reference evidence="12" key="1">
    <citation type="submission" date="2016-07" db="EMBL/GenBank/DDBJ databases">
        <authorList>
            <person name="Florea S."/>
            <person name="Webb J.S."/>
            <person name="Jaromczyk J."/>
            <person name="Schardl C.L."/>
        </authorList>
    </citation>
    <scope>NUCLEOTIDE SEQUENCE [LARGE SCALE GENOMIC DNA]</scope>
    <source>
        <strain evidence="12">Z6</strain>
    </source>
</reference>
<keyword evidence="3 9" id="KW-0813">Transport</keyword>
<dbReference type="RefSeq" id="WP_068719029.1">
    <property type="nucleotide sequence ID" value="NZ_LWDV01000010.1"/>
</dbReference>
<dbReference type="AlphaFoldDB" id="A0A1C0A4Y3"/>
<accession>A0A1C0A4Y3</accession>
<evidence type="ECO:0000313" key="12">
    <source>
        <dbReference type="Proteomes" id="UP000093514"/>
    </source>
</evidence>
<sequence>MNYFFQWRIIEKYSDYFYRGFFNTLSISASSISVALIFGIILAVLKRSEIKGLSWLSGGYINLIRSTPLLVQVYFVYFGLPYVNINISGYWCGVIALVLNSGAYISEIVRAGLESIPNGQIEASQSLGIDKRQTYIYIISPQALRKIIPPLIGQFTYLIKDSSILAAIGIYELTNTANVVHARTFKPIEPFVVALLGYIIIVTILMISANILKKKFSLSGY</sequence>
<feature type="domain" description="ABC transmembrane type-1" evidence="10">
    <location>
        <begin position="21"/>
        <end position="206"/>
    </location>
</feature>
<keyword evidence="7 9" id="KW-1133">Transmembrane helix</keyword>
<dbReference type="InterPro" id="IPR010065">
    <property type="entry name" value="AA_ABC_transptr_permease_3TM"/>
</dbReference>
<feature type="transmembrane region" description="Helical" evidence="9">
    <location>
        <begin position="191"/>
        <end position="212"/>
    </location>
</feature>
<evidence type="ECO:0000256" key="4">
    <source>
        <dbReference type="ARBA" id="ARBA00022475"/>
    </source>
</evidence>
<evidence type="ECO:0000256" key="1">
    <source>
        <dbReference type="ARBA" id="ARBA00004651"/>
    </source>
</evidence>
<gene>
    <name evidence="11" type="ORF">U472_12475</name>
</gene>
<keyword evidence="8 9" id="KW-0472">Membrane</keyword>
<organism evidence="11 12">
    <name type="scientific">Orenia metallireducens</name>
    <dbReference type="NCBI Taxonomy" id="1413210"/>
    <lineage>
        <taxon>Bacteria</taxon>
        <taxon>Bacillati</taxon>
        <taxon>Bacillota</taxon>
        <taxon>Clostridia</taxon>
        <taxon>Halanaerobiales</taxon>
        <taxon>Halobacteroidaceae</taxon>
        <taxon>Orenia</taxon>
    </lineage>
</organism>
<dbReference type="PANTHER" id="PTHR30614:SF20">
    <property type="entry name" value="GLUTAMINE TRANSPORT SYSTEM PERMEASE PROTEIN GLNP"/>
    <property type="match status" value="1"/>
</dbReference>
<dbReference type="NCBIfam" id="TIGR01726">
    <property type="entry name" value="HEQRo_perm_3TM"/>
    <property type="match status" value="1"/>
</dbReference>
<protein>
    <recommendedName>
        <fullName evidence="10">ABC transmembrane type-1 domain-containing protein</fullName>
    </recommendedName>
</protein>
<comment type="similarity">
    <text evidence="2">Belongs to the binding-protein-dependent transport system permease family. HisMQ subfamily.</text>
</comment>